<keyword evidence="2" id="KW-1185">Reference proteome</keyword>
<dbReference type="AlphaFoldDB" id="A0A444GLC2"/>
<accession>A0A444GLC2</accession>
<evidence type="ECO:0000313" key="2">
    <source>
        <dbReference type="Proteomes" id="UP000287527"/>
    </source>
</evidence>
<dbReference type="OrthoDB" id="1358122at2"/>
<proteinExistence type="predicted"/>
<dbReference type="Proteomes" id="UP000287527">
    <property type="component" value="Unassembled WGS sequence"/>
</dbReference>
<protein>
    <submittedName>
        <fullName evidence="1">Uncharacterized protein</fullName>
    </submittedName>
</protein>
<dbReference type="EMBL" id="SBII01000017">
    <property type="protein sequence ID" value="RWW91767.1"/>
    <property type="molecule type" value="Genomic_DNA"/>
</dbReference>
<comment type="caution">
    <text evidence="1">The sequence shown here is derived from an EMBL/GenBank/DDBJ whole genome shotgun (WGS) entry which is preliminary data.</text>
</comment>
<reference evidence="1 2" key="1">
    <citation type="submission" date="2019-01" db="EMBL/GenBank/DDBJ databases">
        <title>Flavobacterium sp. nov.,isolated from freshwater.</title>
        <authorList>
            <person name="Zhang R."/>
            <person name="Du Z.-J."/>
        </authorList>
    </citation>
    <scope>NUCLEOTIDE SEQUENCE [LARGE SCALE GENOMIC DNA]</scope>
    <source>
        <strain evidence="1 2">1E403</strain>
    </source>
</reference>
<sequence length="264" mass="30831">MNFKTALSSTSELIFIYKSGKTRKTEFIEVSYYGDDYLLAKTQGDIYYSLLDLDGDRIENDYKIVYRFFNGLLLTHSTNQKVIESADKISYRINYNVYSVLNFDMDTICPINVFHREESSDVISQEIPFQNLKPVEIRNYLNKPVLQFKEFIFSEIIGDRYILCCNLSLLKNSVALPFEELKNKKIWEAADIFNFDRPKNLIGTNNIITGKVLKEIETKLLQLIELNRKPITVSCNSDIDFSTFSWTKNDWWKMTITKFLGSKS</sequence>
<evidence type="ECO:0000313" key="1">
    <source>
        <dbReference type="EMBL" id="RWW91767.1"/>
    </source>
</evidence>
<gene>
    <name evidence="1" type="ORF">EPI11_17955</name>
</gene>
<organism evidence="1 2">
    <name type="scientific">Flavobacterium cerinum</name>
    <dbReference type="NCBI Taxonomy" id="2502784"/>
    <lineage>
        <taxon>Bacteria</taxon>
        <taxon>Pseudomonadati</taxon>
        <taxon>Bacteroidota</taxon>
        <taxon>Flavobacteriia</taxon>
        <taxon>Flavobacteriales</taxon>
        <taxon>Flavobacteriaceae</taxon>
        <taxon>Flavobacterium</taxon>
    </lineage>
</organism>
<dbReference type="RefSeq" id="WP_128391375.1">
    <property type="nucleotide sequence ID" value="NZ_SBII01000017.1"/>
</dbReference>
<name>A0A444GLC2_9FLAO</name>